<comment type="similarity">
    <text evidence="1">Belongs to the sulfotransferase 1 family.</text>
</comment>
<evidence type="ECO:0000313" key="4">
    <source>
        <dbReference type="EMBL" id="CAB3230841.1"/>
    </source>
</evidence>
<name>A0A6F9D957_9ASCI</name>
<dbReference type="GO" id="GO:0006790">
    <property type="term" value="P:sulfur compound metabolic process"/>
    <property type="evidence" value="ECO:0007669"/>
    <property type="project" value="TreeGrafter"/>
</dbReference>
<dbReference type="SUPFAM" id="SSF52540">
    <property type="entry name" value="P-loop containing nucleoside triphosphate hydrolases"/>
    <property type="match status" value="1"/>
</dbReference>
<organism evidence="4">
    <name type="scientific">Phallusia mammillata</name>
    <dbReference type="NCBI Taxonomy" id="59560"/>
    <lineage>
        <taxon>Eukaryota</taxon>
        <taxon>Metazoa</taxon>
        <taxon>Chordata</taxon>
        <taxon>Tunicata</taxon>
        <taxon>Ascidiacea</taxon>
        <taxon>Phlebobranchia</taxon>
        <taxon>Ascidiidae</taxon>
        <taxon>Phallusia</taxon>
    </lineage>
</organism>
<evidence type="ECO:0000256" key="1">
    <source>
        <dbReference type="RuleBase" id="RU361155"/>
    </source>
</evidence>
<dbReference type="Pfam" id="PF00685">
    <property type="entry name" value="Sulfotransfer_1"/>
    <property type="match status" value="1"/>
</dbReference>
<dbReference type="EMBL" id="LR783939">
    <property type="protein sequence ID" value="CAB3230841.1"/>
    <property type="molecule type" value="mRNA"/>
</dbReference>
<dbReference type="GO" id="GO:0006044">
    <property type="term" value="P:N-acetylglucosamine metabolic process"/>
    <property type="evidence" value="ECO:0007669"/>
    <property type="project" value="TreeGrafter"/>
</dbReference>
<keyword evidence="2" id="KW-0812">Transmembrane</keyword>
<dbReference type="GO" id="GO:0001517">
    <property type="term" value="F:N-acetylglucosamine 6-O-sulfotransferase activity"/>
    <property type="evidence" value="ECO:0007669"/>
    <property type="project" value="TreeGrafter"/>
</dbReference>
<dbReference type="PANTHER" id="PTHR10704">
    <property type="entry name" value="CARBOHYDRATE SULFOTRANSFERASE"/>
    <property type="match status" value="1"/>
</dbReference>
<dbReference type="InterPro" id="IPR000863">
    <property type="entry name" value="Sulfotransferase_dom"/>
</dbReference>
<evidence type="ECO:0000256" key="2">
    <source>
        <dbReference type="SAM" id="Phobius"/>
    </source>
</evidence>
<accession>A0A6F9D957</accession>
<proteinExistence type="evidence at transcript level"/>
<dbReference type="EC" id="2.8.2.-" evidence="1"/>
<keyword evidence="2" id="KW-1133">Transmembrane helix</keyword>
<dbReference type="AlphaFoldDB" id="A0A6F9D957"/>
<protein>
    <recommendedName>
        <fullName evidence="1">Sulfotransferase</fullName>
        <ecNumber evidence="1">2.8.2.-</ecNumber>
    </recommendedName>
</protein>
<feature type="transmembrane region" description="Helical" evidence="2">
    <location>
        <begin position="15"/>
        <end position="32"/>
    </location>
</feature>
<keyword evidence="1 4" id="KW-0808">Transferase</keyword>
<evidence type="ECO:0000259" key="3">
    <source>
        <dbReference type="Pfam" id="PF00685"/>
    </source>
</evidence>
<dbReference type="PANTHER" id="PTHR10704:SF71">
    <property type="entry name" value="CARBOHYDRATE SULFOTRANSFERASE 1-LIKE"/>
    <property type="match status" value="1"/>
</dbReference>
<dbReference type="InterPro" id="IPR051135">
    <property type="entry name" value="Gal/GlcNAc/GalNAc_ST"/>
</dbReference>
<gene>
    <name evidence="4" type="primary">Chst1-005</name>
</gene>
<feature type="domain" description="Sulfotransferase" evidence="3">
    <location>
        <begin position="146"/>
        <end position="472"/>
    </location>
</feature>
<sequence length="500" mass="58195">MVLCRRRLASVQRKWFVLIFLCGTVLVVISFSRNNNFGTAITNSVHLRDEGAPLKTVTLAVLKVTNISKVEDGPPVKLQRAKVEVHNRIPPGYSVRVVPDIVQQDGSLKTERVIFPNVFRNDTSAMKKYVTYLQTHEEQLPPQSKAIIIVTNYRSGSSFFGELLNQHPDVFYMFEPLIVVSQMEYCGRNRELQKKILKDLFQCKIPNWYEIYSELPRRPRMTKNIFTCIRKKFCFAPFTKELTEEKHCPLAQINITRRHDPWDHCGAINTNLAGNDCKRKKYVAMKVIRLCDMGDLEDVIDSIPIDLKVLHLIRDPRGIAHSRHAIHPRMNMVESMRFTCKRQAGNSLLGLNIAPEWLKGRYKMFRYEDAALRPYEVAQELYDYVGLDFPDVVREWIAKNTNQPIPTSMRSTSPSDEEIPANDINAQRMLRLKPRRDPWGHSRDSKQVVQRWRYRLPFLQTRVIESVCTEIMRIAGYLPIDKVTYGNLSRHFFLNKIPQF</sequence>
<keyword evidence="2" id="KW-0472">Membrane</keyword>
<dbReference type="InterPro" id="IPR027417">
    <property type="entry name" value="P-loop_NTPase"/>
</dbReference>
<dbReference type="Gene3D" id="3.40.50.300">
    <property type="entry name" value="P-loop containing nucleotide triphosphate hydrolases"/>
    <property type="match status" value="1"/>
</dbReference>
<reference evidence="4" key="1">
    <citation type="submission" date="2020-04" db="EMBL/GenBank/DDBJ databases">
        <authorList>
            <person name="Neveu A P."/>
        </authorList>
    </citation>
    <scope>NUCLEOTIDE SEQUENCE</scope>
    <source>
        <tissue evidence="4">Whole embryo</tissue>
    </source>
</reference>